<evidence type="ECO:0000256" key="3">
    <source>
        <dbReference type="ARBA" id="ARBA00023013"/>
    </source>
</evidence>
<dbReference type="InterPro" id="IPR044275">
    <property type="entry name" value="KRP"/>
</dbReference>
<dbReference type="GO" id="GO:0004861">
    <property type="term" value="F:cyclin-dependent protein serine/threonine kinase inhibitor activity"/>
    <property type="evidence" value="ECO:0007669"/>
    <property type="project" value="InterPro"/>
</dbReference>
<evidence type="ECO:0000313" key="8">
    <source>
        <dbReference type="Proteomes" id="UP000585474"/>
    </source>
</evidence>
<proteinExistence type="inferred from homology"/>
<gene>
    <name evidence="7" type="ORF">Acr_05g0001410</name>
</gene>
<dbReference type="Pfam" id="PF02234">
    <property type="entry name" value="CDI"/>
    <property type="match status" value="1"/>
</dbReference>
<evidence type="ECO:0000256" key="2">
    <source>
        <dbReference type="ARBA" id="ARBA00010274"/>
    </source>
</evidence>
<evidence type="ECO:0000256" key="1">
    <source>
        <dbReference type="ARBA" id="ARBA00004642"/>
    </source>
</evidence>
<dbReference type="OrthoDB" id="9940972at2759"/>
<sequence length="236" mass="25772">MLVDWRPTVALPIHLRPSVGDGRSRLRVAEEQINSAVGGGGSSSSGGELSLWVAAVSSGTAKRRKIGGREAKLSSSLIQLGSYHSAIVTLVTPENSISASDDRCSSQSSHHVPASCCSSNASSDFQKETFRIVDLEDDSVQYETSTSDFGCSERRAKTPSSKLQSESGDLESTTKPSEANSRRKLPAEKMPSDTELKEFFSAAEKDIQKRFMEKYNYDIVKDAPTEGRYDWVRLKP</sequence>
<evidence type="ECO:0000259" key="6">
    <source>
        <dbReference type="Pfam" id="PF02234"/>
    </source>
</evidence>
<protein>
    <submittedName>
        <fullName evidence="7">Cyclin-dependent kinase inhibitor family protein</fullName>
    </submittedName>
</protein>
<feature type="compositionally biased region" description="Polar residues" evidence="5">
    <location>
        <begin position="158"/>
        <end position="179"/>
    </location>
</feature>
<feature type="region of interest" description="Disordered" evidence="5">
    <location>
        <begin position="144"/>
        <end position="195"/>
    </location>
</feature>
<accession>A0A7J0EJN6</accession>
<feature type="domain" description="Cyclin-dependent kinase inhibitor" evidence="6">
    <location>
        <begin position="189"/>
        <end position="234"/>
    </location>
</feature>
<keyword evidence="8" id="KW-1185">Reference proteome</keyword>
<comment type="similarity">
    <text evidence="2">Belongs to the CDI family. ICK/KRP subfamily.</text>
</comment>
<dbReference type="InterPro" id="IPR003175">
    <property type="entry name" value="CDI_dom"/>
</dbReference>
<name>A0A7J0EJN6_9ERIC</name>
<evidence type="ECO:0000256" key="4">
    <source>
        <dbReference type="ARBA" id="ARBA00023306"/>
    </source>
</evidence>
<keyword evidence="3" id="KW-0649">Protein kinase inhibitor</keyword>
<dbReference type="Gene3D" id="4.10.365.10">
    <property type="entry name" value="p27"/>
    <property type="match status" value="1"/>
</dbReference>
<dbReference type="InterPro" id="IPR044898">
    <property type="entry name" value="CDI_dom_sf"/>
</dbReference>
<evidence type="ECO:0000313" key="7">
    <source>
        <dbReference type="EMBL" id="GFY86502.1"/>
    </source>
</evidence>
<comment type="caution">
    <text evidence="7">The sequence shown here is derived from an EMBL/GenBank/DDBJ whole genome shotgun (WGS) entry which is preliminary data.</text>
</comment>
<reference evidence="7 8" key="1">
    <citation type="submission" date="2019-07" db="EMBL/GenBank/DDBJ databases">
        <title>De Novo Assembly of kiwifruit Actinidia rufa.</title>
        <authorList>
            <person name="Sugita-Konishi S."/>
            <person name="Sato K."/>
            <person name="Mori E."/>
            <person name="Abe Y."/>
            <person name="Kisaki G."/>
            <person name="Hamano K."/>
            <person name="Suezawa K."/>
            <person name="Otani M."/>
            <person name="Fukuda T."/>
            <person name="Manabe T."/>
            <person name="Gomi K."/>
            <person name="Tabuchi M."/>
            <person name="Akimitsu K."/>
            <person name="Kataoka I."/>
        </authorList>
    </citation>
    <scope>NUCLEOTIDE SEQUENCE [LARGE SCALE GENOMIC DNA]</scope>
    <source>
        <strain evidence="8">cv. Fuchu</strain>
    </source>
</reference>
<dbReference type="GO" id="GO:0051726">
    <property type="term" value="P:regulation of cell cycle"/>
    <property type="evidence" value="ECO:0007669"/>
    <property type="project" value="InterPro"/>
</dbReference>
<dbReference type="PANTHER" id="PTHR46776">
    <property type="entry name" value="CYCLIN-DEPENDENT KINASE INHIBITOR 4-RELATED"/>
    <property type="match status" value="1"/>
</dbReference>
<evidence type="ECO:0000256" key="5">
    <source>
        <dbReference type="SAM" id="MobiDB-lite"/>
    </source>
</evidence>
<keyword evidence="4" id="KW-0131">Cell cycle</keyword>
<feature type="compositionally biased region" description="Basic and acidic residues" evidence="5">
    <location>
        <begin position="185"/>
        <end position="195"/>
    </location>
</feature>
<dbReference type="AlphaFoldDB" id="A0A7J0EJN6"/>
<dbReference type="GO" id="GO:0005654">
    <property type="term" value="C:nucleoplasm"/>
    <property type="evidence" value="ECO:0007669"/>
    <property type="project" value="UniProtKB-SubCell"/>
</dbReference>
<organism evidence="7 8">
    <name type="scientific">Actinidia rufa</name>
    <dbReference type="NCBI Taxonomy" id="165716"/>
    <lineage>
        <taxon>Eukaryota</taxon>
        <taxon>Viridiplantae</taxon>
        <taxon>Streptophyta</taxon>
        <taxon>Embryophyta</taxon>
        <taxon>Tracheophyta</taxon>
        <taxon>Spermatophyta</taxon>
        <taxon>Magnoliopsida</taxon>
        <taxon>eudicotyledons</taxon>
        <taxon>Gunneridae</taxon>
        <taxon>Pentapetalae</taxon>
        <taxon>asterids</taxon>
        <taxon>Ericales</taxon>
        <taxon>Actinidiaceae</taxon>
        <taxon>Actinidia</taxon>
    </lineage>
</organism>
<feature type="region of interest" description="Disordered" evidence="5">
    <location>
        <begin position="98"/>
        <end position="121"/>
    </location>
</feature>
<dbReference type="EMBL" id="BJWL01000005">
    <property type="protein sequence ID" value="GFY86502.1"/>
    <property type="molecule type" value="Genomic_DNA"/>
</dbReference>
<comment type="subcellular location">
    <subcellularLocation>
        <location evidence="1">Nucleus</location>
        <location evidence="1">Nucleoplasm</location>
    </subcellularLocation>
</comment>
<dbReference type="Proteomes" id="UP000585474">
    <property type="component" value="Unassembled WGS sequence"/>
</dbReference>